<dbReference type="InterPro" id="IPR051396">
    <property type="entry name" value="Bact_Antivir_Def_Nuclease"/>
</dbReference>
<dbReference type="Pfam" id="PF13304">
    <property type="entry name" value="AAA_21"/>
    <property type="match status" value="1"/>
</dbReference>
<evidence type="ECO:0000256" key="1">
    <source>
        <dbReference type="SAM" id="MobiDB-lite"/>
    </source>
</evidence>
<dbReference type="PANTHER" id="PTHR43581">
    <property type="entry name" value="ATP/GTP PHOSPHATASE"/>
    <property type="match status" value="1"/>
</dbReference>
<dbReference type="Pfam" id="PF20469">
    <property type="entry name" value="OLD-like_TOPRIM"/>
    <property type="match status" value="1"/>
</dbReference>
<sequence>MSFPLEITAQINSHNGNFTRKFTLNRGLTVLLGPNGSGKTHLLRGLKNSLSQHMNGKHVRFLSAGRMGLLEQFRSDYDGHRGGNPDYDQATYGSKGDASRRHRMETLTGDFQTLAERADILIKIQERLRKLFKRDVLIDWDGGNLKISFSRLDIDAKPYSSGREASGLMHLVGILAALYDDEVGALLVDEPEVSLHPQLQAFLLKELLSVAGHPSAGGNKKIIIIATHSTEMLKIQGPEDLLSLVFCYDLMTDPVQIPADAGELKNKKVQSLIARLGQEHKLSLFSKRPLLVEGPSDVIICSALAGQLDMHLEAAGSQLLPVIGKGQMPVVAKLLRLLGKSPVALADADGIADGVDLINSYLIDNPVADTNASSLGFASAQQMAGSVLGDFCKLVDGRWTEISSKAEAHPYWVNKKHDEELLARRRSALCALFTADSDELCKLAPDNAWLSIKTRVTALLDLLEQSGLFILRRGSIESYYLSADQFASIEKPSVAVSEIDHLNQLTRADIEGAYSDVVRCLRYASNAEVICEADALRDLLLSVVAPAHARFRGGDPSQNFDLLARSLLGERSKIFGLAVEGEKLIVSIKSKILNVKGFPVALGKDDDVLKSINVALAASA</sequence>
<dbReference type="InterPro" id="IPR027417">
    <property type="entry name" value="P-loop_NTPase"/>
</dbReference>
<proteinExistence type="predicted"/>
<dbReference type="Proteomes" id="UP001626593">
    <property type="component" value="Chromosome"/>
</dbReference>
<gene>
    <name evidence="3" type="ORF">U5817_19075</name>
</gene>
<dbReference type="CDD" id="cd01026">
    <property type="entry name" value="TOPRIM_OLD"/>
    <property type="match status" value="1"/>
</dbReference>
<feature type="domain" description="AAA+ ATPase" evidence="2">
    <location>
        <begin position="25"/>
        <end position="256"/>
    </location>
</feature>
<dbReference type="PANTHER" id="PTHR43581:SF2">
    <property type="entry name" value="EXCINUCLEASE ATPASE SUBUNIT"/>
    <property type="match status" value="1"/>
</dbReference>
<keyword evidence="4" id="KW-1185">Reference proteome</keyword>
<dbReference type="SMART" id="SM00382">
    <property type="entry name" value="AAA"/>
    <property type="match status" value="1"/>
</dbReference>
<evidence type="ECO:0000313" key="4">
    <source>
        <dbReference type="Proteomes" id="UP001626593"/>
    </source>
</evidence>
<evidence type="ECO:0000313" key="3">
    <source>
        <dbReference type="EMBL" id="WRL45288.1"/>
    </source>
</evidence>
<dbReference type="SUPFAM" id="SSF52540">
    <property type="entry name" value="P-loop containing nucleoside triphosphate hydrolases"/>
    <property type="match status" value="1"/>
</dbReference>
<protein>
    <submittedName>
        <fullName evidence="3">AAA family ATPase</fullName>
    </submittedName>
</protein>
<feature type="region of interest" description="Disordered" evidence="1">
    <location>
        <begin position="80"/>
        <end position="100"/>
    </location>
</feature>
<organism evidence="3 4">
    <name type="scientific">Aromatoleum evansii</name>
    <name type="common">Azoarcus evansii</name>
    <dbReference type="NCBI Taxonomy" id="59406"/>
    <lineage>
        <taxon>Bacteria</taxon>
        <taxon>Pseudomonadati</taxon>
        <taxon>Pseudomonadota</taxon>
        <taxon>Betaproteobacteria</taxon>
        <taxon>Rhodocyclales</taxon>
        <taxon>Rhodocyclaceae</taxon>
        <taxon>Aromatoleum</taxon>
    </lineage>
</organism>
<dbReference type="EMBL" id="CP141259">
    <property type="protein sequence ID" value="WRL45288.1"/>
    <property type="molecule type" value="Genomic_DNA"/>
</dbReference>
<reference evidence="3 4" key="1">
    <citation type="submission" date="2023-12" db="EMBL/GenBank/DDBJ databases">
        <title>A. evansii MAY27, complete genome.</title>
        <authorList>
            <person name="Wang Y."/>
        </authorList>
    </citation>
    <scope>NUCLEOTIDE SEQUENCE [LARGE SCALE GENOMIC DNA]</scope>
    <source>
        <strain evidence="3 4">MAY27</strain>
    </source>
</reference>
<accession>A0ABZ1AHD5</accession>
<dbReference type="InterPro" id="IPR003593">
    <property type="entry name" value="AAA+_ATPase"/>
</dbReference>
<dbReference type="InterPro" id="IPR003959">
    <property type="entry name" value="ATPase_AAA_core"/>
</dbReference>
<dbReference type="InterPro" id="IPR034139">
    <property type="entry name" value="TOPRIM_OLD"/>
</dbReference>
<dbReference type="RefSeq" id="WP_407278458.1">
    <property type="nucleotide sequence ID" value="NZ_CP141259.1"/>
</dbReference>
<evidence type="ECO:0000259" key="2">
    <source>
        <dbReference type="SMART" id="SM00382"/>
    </source>
</evidence>
<dbReference type="Gene3D" id="3.40.50.300">
    <property type="entry name" value="P-loop containing nucleotide triphosphate hydrolases"/>
    <property type="match status" value="1"/>
</dbReference>
<name>A0ABZ1AHD5_AROEV</name>